<dbReference type="InterPro" id="IPR011990">
    <property type="entry name" value="TPR-like_helical_dom_sf"/>
</dbReference>
<evidence type="ECO:0000256" key="1">
    <source>
        <dbReference type="ARBA" id="ARBA00022737"/>
    </source>
</evidence>
<reference evidence="3" key="1">
    <citation type="submission" date="2023-02" db="EMBL/GenBank/DDBJ databases">
        <title>Genome of toxic invasive species Heracleum sosnowskyi carries increased number of genes despite the absence of recent whole-genome duplications.</title>
        <authorList>
            <person name="Schelkunov M."/>
            <person name="Shtratnikova V."/>
            <person name="Makarenko M."/>
            <person name="Klepikova A."/>
            <person name="Omelchenko D."/>
            <person name="Novikova G."/>
            <person name="Obukhova E."/>
            <person name="Bogdanov V."/>
            <person name="Penin A."/>
            <person name="Logacheva M."/>
        </authorList>
    </citation>
    <scope>NUCLEOTIDE SEQUENCE</scope>
    <source>
        <strain evidence="3">Hsosn_3</strain>
        <tissue evidence="3">Leaf</tissue>
    </source>
</reference>
<dbReference type="AlphaFoldDB" id="A0AAD8HLQ7"/>
<feature type="repeat" description="PPR" evidence="2">
    <location>
        <begin position="9"/>
        <end position="43"/>
    </location>
</feature>
<accession>A0AAD8HLQ7</accession>
<keyword evidence="4" id="KW-1185">Reference proteome</keyword>
<dbReference type="Gene3D" id="1.25.40.10">
    <property type="entry name" value="Tetratricopeptide repeat domain"/>
    <property type="match status" value="1"/>
</dbReference>
<dbReference type="PROSITE" id="PS51375">
    <property type="entry name" value="PPR"/>
    <property type="match status" value="1"/>
</dbReference>
<dbReference type="InterPro" id="IPR002885">
    <property type="entry name" value="PPR_rpt"/>
</dbReference>
<evidence type="ECO:0000313" key="4">
    <source>
        <dbReference type="Proteomes" id="UP001237642"/>
    </source>
</evidence>
<evidence type="ECO:0008006" key="5">
    <source>
        <dbReference type="Google" id="ProtNLM"/>
    </source>
</evidence>
<dbReference type="EMBL" id="JAUIZM010000008">
    <property type="protein sequence ID" value="KAK1369053.1"/>
    <property type="molecule type" value="Genomic_DNA"/>
</dbReference>
<dbReference type="PANTHER" id="PTHR47932">
    <property type="entry name" value="ATPASE EXPRESSION PROTEIN 3"/>
    <property type="match status" value="1"/>
</dbReference>
<gene>
    <name evidence="3" type="ORF">POM88_035145</name>
</gene>
<comment type="caution">
    <text evidence="3">The sequence shown here is derived from an EMBL/GenBank/DDBJ whole genome shotgun (WGS) entry which is preliminary data.</text>
</comment>
<dbReference type="Proteomes" id="UP001237642">
    <property type="component" value="Unassembled WGS sequence"/>
</dbReference>
<keyword evidence="1" id="KW-0677">Repeat</keyword>
<proteinExistence type="predicted"/>
<name>A0AAD8HLQ7_9APIA</name>
<dbReference type="Pfam" id="PF13041">
    <property type="entry name" value="PPR_2"/>
    <property type="match status" value="1"/>
</dbReference>
<organism evidence="3 4">
    <name type="scientific">Heracleum sosnowskyi</name>
    <dbReference type="NCBI Taxonomy" id="360622"/>
    <lineage>
        <taxon>Eukaryota</taxon>
        <taxon>Viridiplantae</taxon>
        <taxon>Streptophyta</taxon>
        <taxon>Embryophyta</taxon>
        <taxon>Tracheophyta</taxon>
        <taxon>Spermatophyta</taxon>
        <taxon>Magnoliopsida</taxon>
        <taxon>eudicotyledons</taxon>
        <taxon>Gunneridae</taxon>
        <taxon>Pentapetalae</taxon>
        <taxon>asterids</taxon>
        <taxon>campanulids</taxon>
        <taxon>Apiales</taxon>
        <taxon>Apiaceae</taxon>
        <taxon>Apioideae</taxon>
        <taxon>apioid superclade</taxon>
        <taxon>Tordylieae</taxon>
        <taxon>Tordyliinae</taxon>
        <taxon>Heracleum</taxon>
    </lineage>
</organism>
<evidence type="ECO:0000256" key="2">
    <source>
        <dbReference type="PROSITE-ProRule" id="PRU00708"/>
    </source>
</evidence>
<sequence length="144" mass="16445">MLEGGLKLDSFTYKELIHGFCRKLEMDSVQELLFSMQSAGFSPSYCTYSWLVDGYRNQEEGTFGDTVVLTSMAYAYLKVGNQVAAISFLDEMYKRRLMVTLKIYKSLSASYASDKGILDIFWDLVFNKNLVLKGLIKDIKQLNL</sequence>
<dbReference type="PANTHER" id="PTHR47932:SF28">
    <property type="entry name" value="OS08G0402600 PROTEIN"/>
    <property type="match status" value="1"/>
</dbReference>
<reference evidence="3" key="2">
    <citation type="submission" date="2023-05" db="EMBL/GenBank/DDBJ databases">
        <authorList>
            <person name="Schelkunov M.I."/>
        </authorList>
    </citation>
    <scope>NUCLEOTIDE SEQUENCE</scope>
    <source>
        <strain evidence="3">Hsosn_3</strain>
        <tissue evidence="3">Leaf</tissue>
    </source>
</reference>
<protein>
    <recommendedName>
        <fullName evidence="5">Pentatricopeptide repeat-containing protein</fullName>
    </recommendedName>
</protein>
<dbReference type="GO" id="GO:0003729">
    <property type="term" value="F:mRNA binding"/>
    <property type="evidence" value="ECO:0007669"/>
    <property type="project" value="TreeGrafter"/>
</dbReference>
<evidence type="ECO:0000313" key="3">
    <source>
        <dbReference type="EMBL" id="KAK1369053.1"/>
    </source>
</evidence>